<dbReference type="EMBL" id="VSSQ01009722">
    <property type="protein sequence ID" value="MPM42412.1"/>
    <property type="molecule type" value="Genomic_DNA"/>
</dbReference>
<name>A0A644ZNJ3_9ZZZZ</name>
<dbReference type="AlphaFoldDB" id="A0A644ZNJ3"/>
<comment type="caution">
    <text evidence="1">The sequence shown here is derived from an EMBL/GenBank/DDBJ whole genome shotgun (WGS) entry which is preliminary data.</text>
</comment>
<organism evidence="1">
    <name type="scientific">bioreactor metagenome</name>
    <dbReference type="NCBI Taxonomy" id="1076179"/>
    <lineage>
        <taxon>unclassified sequences</taxon>
        <taxon>metagenomes</taxon>
        <taxon>ecological metagenomes</taxon>
    </lineage>
</organism>
<gene>
    <name evidence="1" type="ORF">SDC9_89077</name>
</gene>
<accession>A0A644ZNJ3</accession>
<evidence type="ECO:0000313" key="1">
    <source>
        <dbReference type="EMBL" id="MPM42412.1"/>
    </source>
</evidence>
<sequence>MRNKNKSDPEALLQFPQFVLHVRAQLQVQRRQRLIQQQHIRFVDYRSGDCNPLLLATRHFTDFTVFIAFQLDHFQGFFHLSHNLILRHFLDRQSKCNVIENIHVRKQGIVLENCIDFASVRRNVIYSFAIDFDDAFRSVREAGYQTQDCCFSTAGGAQ</sequence>
<dbReference type="AntiFam" id="ANF00095">
    <property type="entry name" value="Shadow ORF (opposite ABC transporters)"/>
</dbReference>
<protein>
    <submittedName>
        <fullName evidence="1">Uncharacterized protein</fullName>
    </submittedName>
</protein>
<proteinExistence type="predicted"/>
<dbReference type="AntiFam" id="ANF00142">
    <property type="entry name" value="Shadow ORF (opposite yadG)"/>
</dbReference>
<reference evidence="1" key="1">
    <citation type="submission" date="2019-08" db="EMBL/GenBank/DDBJ databases">
        <authorList>
            <person name="Kucharzyk K."/>
            <person name="Murdoch R.W."/>
            <person name="Higgins S."/>
            <person name="Loffler F."/>
        </authorList>
    </citation>
    <scope>NUCLEOTIDE SEQUENCE</scope>
</reference>